<evidence type="ECO:0008006" key="11">
    <source>
        <dbReference type="Google" id="ProtNLM"/>
    </source>
</evidence>
<evidence type="ECO:0000313" key="9">
    <source>
        <dbReference type="EMBL" id="AOO81522.1"/>
    </source>
</evidence>
<name>A0A1D7U2E0_9HYPH</name>
<dbReference type="KEGG" id="bvv:BHK69_14600"/>
<evidence type="ECO:0000256" key="1">
    <source>
        <dbReference type="ARBA" id="ARBA00006249"/>
    </source>
</evidence>
<proteinExistence type="inferred from homology"/>
<dbReference type="PANTHER" id="PTHR33938:SF15">
    <property type="entry name" value="FERULOYL ESTERASE B-RELATED"/>
    <property type="match status" value="1"/>
</dbReference>
<keyword evidence="2" id="KW-0719">Serine esterase</keyword>
<dbReference type="GO" id="GO:0046872">
    <property type="term" value="F:metal ion binding"/>
    <property type="evidence" value="ECO:0007669"/>
    <property type="project" value="UniProtKB-KW"/>
</dbReference>
<evidence type="ECO:0000256" key="5">
    <source>
        <dbReference type="ARBA" id="ARBA00022801"/>
    </source>
</evidence>
<dbReference type="EMBL" id="CP017147">
    <property type="protein sequence ID" value="AOO81522.1"/>
    <property type="molecule type" value="Genomic_DNA"/>
</dbReference>
<dbReference type="InterPro" id="IPR011118">
    <property type="entry name" value="Tannase/feruloyl_esterase"/>
</dbReference>
<organism evidence="9 10">
    <name type="scientific">Bosea vaviloviae</name>
    <dbReference type="NCBI Taxonomy" id="1526658"/>
    <lineage>
        <taxon>Bacteria</taxon>
        <taxon>Pseudomonadati</taxon>
        <taxon>Pseudomonadota</taxon>
        <taxon>Alphaproteobacteria</taxon>
        <taxon>Hyphomicrobiales</taxon>
        <taxon>Boseaceae</taxon>
        <taxon>Bosea</taxon>
    </lineage>
</organism>
<evidence type="ECO:0000256" key="6">
    <source>
        <dbReference type="ARBA" id="ARBA00022837"/>
    </source>
</evidence>
<keyword evidence="5" id="KW-0378">Hydrolase</keyword>
<evidence type="ECO:0000256" key="3">
    <source>
        <dbReference type="ARBA" id="ARBA00022723"/>
    </source>
</evidence>
<dbReference type="AlphaFoldDB" id="A0A1D7U2E0"/>
<accession>A0A1D7U2E0</accession>
<protein>
    <recommendedName>
        <fullName evidence="11">Feruloyl esterase</fullName>
    </recommendedName>
</protein>
<keyword evidence="7" id="KW-1015">Disulfide bond</keyword>
<comment type="similarity">
    <text evidence="1">Belongs to the tannase family.</text>
</comment>
<feature type="region of interest" description="Disordered" evidence="8">
    <location>
        <begin position="480"/>
        <end position="499"/>
    </location>
</feature>
<evidence type="ECO:0000256" key="2">
    <source>
        <dbReference type="ARBA" id="ARBA00022487"/>
    </source>
</evidence>
<dbReference type="Gene3D" id="3.40.50.1820">
    <property type="entry name" value="alpha/beta hydrolase"/>
    <property type="match status" value="2"/>
</dbReference>
<evidence type="ECO:0000313" key="10">
    <source>
        <dbReference type="Proteomes" id="UP000094969"/>
    </source>
</evidence>
<gene>
    <name evidence="9" type="ORF">BHK69_14600</name>
</gene>
<keyword evidence="4" id="KW-0732">Signal</keyword>
<keyword evidence="3" id="KW-0479">Metal-binding</keyword>
<reference evidence="9 10" key="1">
    <citation type="journal article" date="2015" name="Antonie Van Leeuwenhoek">
        <title>Bosea vaviloviae sp. nov., a new species of slow-growing rhizobia isolated from nodules of the relict species Vavilovia formosa (Stev.) Fed.</title>
        <authorList>
            <person name="Safronova V.I."/>
            <person name="Kuznetsova I.G."/>
            <person name="Sazanova A.L."/>
            <person name="Kimeklis A.K."/>
            <person name="Belimov A.A."/>
            <person name="Andronov E.E."/>
            <person name="Pinaev A.G."/>
            <person name="Chizhevskaya E.P."/>
            <person name="Pukhaev A.R."/>
            <person name="Popov K.P."/>
            <person name="Willems A."/>
            <person name="Tikhonovich I.A."/>
        </authorList>
    </citation>
    <scope>NUCLEOTIDE SEQUENCE [LARGE SCALE GENOMIC DNA]</scope>
    <source>
        <strain evidence="9 10">Vaf18</strain>
    </source>
</reference>
<dbReference type="Pfam" id="PF07519">
    <property type="entry name" value="Tannase"/>
    <property type="match status" value="1"/>
</dbReference>
<evidence type="ECO:0000256" key="4">
    <source>
        <dbReference type="ARBA" id="ARBA00022729"/>
    </source>
</evidence>
<dbReference type="SUPFAM" id="SSF53474">
    <property type="entry name" value="alpha/beta-Hydrolases"/>
    <property type="match status" value="1"/>
</dbReference>
<sequence>MAAQPASGTGAKAVGAFCRVLVEIASVDPKAPPIKVEVNFPERWNGKALMYGGGGYNGVILSTSGTLRLQPPDVPIPLARGFVTFGGDSGHEGANRGDFALNEEALRNYAFDALKKTRDVAAHLIKLRYGRPHEKLYFHGSSNGGKEALGLIQRYPDDLDGAMVFWPATNIGTAHLQFGRIARAFAAPGAYLSMSQRKVVLDAALETCDELDGIRDGVISNARACQQTFDPDKATVNGRPLRCLEGAVDRDSCLSDVQIGALKVMGSPLKLDAPLASGEKGYPGFYVWGVDLGSQETDDLAKGVLAQGLGKVAPAYPAAPGMPFLHAFADQYARFFVTRNPQGSWQNIDPEKPGEWQERLSMLAGLLDMSGTNLSSFQNRGGKILLMHGLADQIVPPQASVDYYERLVATMGNQAVSQFLRFYELPGTAHSGFGISFNPSWDTLGALDAWAAGGVPPTTPVMTDTHFKPGRTRPLCEYPSYPRYQGGDPDRATSFTCER</sequence>
<evidence type="ECO:0000256" key="7">
    <source>
        <dbReference type="ARBA" id="ARBA00023157"/>
    </source>
</evidence>
<dbReference type="Proteomes" id="UP000094969">
    <property type="component" value="Chromosome"/>
</dbReference>
<keyword evidence="10" id="KW-1185">Reference proteome</keyword>
<keyword evidence="6" id="KW-0106">Calcium</keyword>
<dbReference type="STRING" id="1526658.BHK69_14600"/>
<dbReference type="InterPro" id="IPR029058">
    <property type="entry name" value="AB_hydrolase_fold"/>
</dbReference>
<dbReference type="PANTHER" id="PTHR33938">
    <property type="entry name" value="FERULOYL ESTERASE B-RELATED"/>
    <property type="match status" value="1"/>
</dbReference>
<dbReference type="GO" id="GO:0052689">
    <property type="term" value="F:carboxylic ester hydrolase activity"/>
    <property type="evidence" value="ECO:0007669"/>
    <property type="project" value="UniProtKB-KW"/>
</dbReference>
<evidence type="ECO:0000256" key="8">
    <source>
        <dbReference type="SAM" id="MobiDB-lite"/>
    </source>
</evidence>